<dbReference type="GO" id="GO:0005739">
    <property type="term" value="C:mitochondrion"/>
    <property type="evidence" value="ECO:0007669"/>
    <property type="project" value="TreeGrafter"/>
</dbReference>
<feature type="region of interest" description="Disordered" evidence="5">
    <location>
        <begin position="54"/>
        <end position="89"/>
    </location>
</feature>
<feature type="compositionally biased region" description="Low complexity" evidence="5">
    <location>
        <begin position="54"/>
        <end position="64"/>
    </location>
</feature>
<reference evidence="7 8" key="1">
    <citation type="submission" date="2015-04" db="EMBL/GenBank/DDBJ databases">
        <authorList>
            <person name="Syromyatnikov M.Y."/>
            <person name="Popov V.N."/>
        </authorList>
    </citation>
    <scope>NUCLEOTIDE SEQUENCE [LARGE SCALE GENOMIC DNA]</scope>
    <source>
        <strain evidence="7">WF-38-12</strain>
    </source>
</reference>
<dbReference type="InterPro" id="IPR024158">
    <property type="entry name" value="Mt_import_TIM15"/>
</dbReference>
<evidence type="ECO:0000313" key="8">
    <source>
        <dbReference type="Proteomes" id="UP000054383"/>
    </source>
</evidence>
<dbReference type="AlphaFoldDB" id="A0A0U1M5A3"/>
<dbReference type="EMBL" id="CVMT01000008">
    <property type="protein sequence ID" value="CRG90725.1"/>
    <property type="molecule type" value="Genomic_DNA"/>
</dbReference>
<dbReference type="InterPro" id="IPR007853">
    <property type="entry name" value="Znf_DNL-typ"/>
</dbReference>
<protein>
    <recommendedName>
        <fullName evidence="6">DNL-type domain-containing protein</fullName>
    </recommendedName>
</protein>
<dbReference type="GO" id="GO:0050821">
    <property type="term" value="P:protein stabilization"/>
    <property type="evidence" value="ECO:0007669"/>
    <property type="project" value="TreeGrafter"/>
</dbReference>
<keyword evidence="1" id="KW-0479">Metal-binding</keyword>
<feature type="domain" description="DNL-type" evidence="6">
    <location>
        <begin position="87"/>
        <end position="182"/>
    </location>
</feature>
<dbReference type="Proteomes" id="UP000054383">
    <property type="component" value="Unassembled WGS sequence"/>
</dbReference>
<organism evidence="7 8">
    <name type="scientific">Talaromyces islandicus</name>
    <name type="common">Penicillium islandicum</name>
    <dbReference type="NCBI Taxonomy" id="28573"/>
    <lineage>
        <taxon>Eukaryota</taxon>
        <taxon>Fungi</taxon>
        <taxon>Dikarya</taxon>
        <taxon>Ascomycota</taxon>
        <taxon>Pezizomycotina</taxon>
        <taxon>Eurotiomycetes</taxon>
        <taxon>Eurotiomycetidae</taxon>
        <taxon>Eurotiales</taxon>
        <taxon>Trichocomaceae</taxon>
        <taxon>Talaromyces</taxon>
        <taxon>Talaromyces sect. Islandici</taxon>
    </lineage>
</organism>
<evidence type="ECO:0000313" key="7">
    <source>
        <dbReference type="EMBL" id="CRG90725.1"/>
    </source>
</evidence>
<sequence length="193" mass="21119">MRSSTTLLRSLRMQSTCLPRIRAATRIPSPFQTARPALISHKPAALAFIRYNSSSSSNARSPRPLTDHTSDPTAATANEEQNAARRAEEPAYQISFTCKPCGTRSTHRMSKHGYHKGTVLIACPSCKNRHIIADHLGIFLDDKTTLEDILAKQGTNVTKGYLEGDMEFWEDGSVYKTGGNEASSSEASTKDSS</sequence>
<dbReference type="PANTHER" id="PTHR20922:SF13">
    <property type="entry name" value="DNL-TYPE ZINC FINGER PROTEIN"/>
    <property type="match status" value="1"/>
</dbReference>
<dbReference type="GO" id="GO:0006457">
    <property type="term" value="P:protein folding"/>
    <property type="evidence" value="ECO:0007669"/>
    <property type="project" value="TreeGrafter"/>
</dbReference>
<evidence type="ECO:0000256" key="1">
    <source>
        <dbReference type="ARBA" id="ARBA00022723"/>
    </source>
</evidence>
<dbReference type="OMA" id="YRITFTC"/>
<keyword evidence="2 4" id="KW-0863">Zinc-finger</keyword>
<dbReference type="GO" id="GO:0051087">
    <property type="term" value="F:protein-folding chaperone binding"/>
    <property type="evidence" value="ECO:0007669"/>
    <property type="project" value="TreeGrafter"/>
</dbReference>
<dbReference type="PANTHER" id="PTHR20922">
    <property type="entry name" value="DNL-TYPE ZINC FINGER PROTEIN"/>
    <property type="match status" value="1"/>
</dbReference>
<keyword evidence="8" id="KW-1185">Reference proteome</keyword>
<dbReference type="STRING" id="28573.A0A0U1M5A3"/>
<evidence type="ECO:0000256" key="5">
    <source>
        <dbReference type="SAM" id="MobiDB-lite"/>
    </source>
</evidence>
<dbReference type="GO" id="GO:0008270">
    <property type="term" value="F:zinc ion binding"/>
    <property type="evidence" value="ECO:0007669"/>
    <property type="project" value="UniProtKB-KW"/>
</dbReference>
<feature type="compositionally biased region" description="Low complexity" evidence="5">
    <location>
        <begin position="72"/>
        <end position="81"/>
    </location>
</feature>
<accession>A0A0U1M5A3</accession>
<name>A0A0U1M5A3_TALIS</name>
<dbReference type="PROSITE" id="PS51501">
    <property type="entry name" value="ZF_DNL"/>
    <property type="match status" value="1"/>
</dbReference>
<proteinExistence type="predicted"/>
<gene>
    <name evidence="7" type="ORF">PISL3812_07770</name>
</gene>
<evidence type="ECO:0000256" key="2">
    <source>
        <dbReference type="ARBA" id="ARBA00022771"/>
    </source>
</evidence>
<dbReference type="Pfam" id="PF05180">
    <property type="entry name" value="zf-DNL"/>
    <property type="match status" value="1"/>
</dbReference>
<dbReference type="OrthoDB" id="512667at2759"/>
<evidence type="ECO:0000256" key="4">
    <source>
        <dbReference type="PROSITE-ProRule" id="PRU00834"/>
    </source>
</evidence>
<feature type="region of interest" description="Disordered" evidence="5">
    <location>
        <begin position="173"/>
        <end position="193"/>
    </location>
</feature>
<keyword evidence="3" id="KW-0862">Zinc</keyword>
<evidence type="ECO:0000259" key="6">
    <source>
        <dbReference type="PROSITE" id="PS51501"/>
    </source>
</evidence>
<evidence type="ECO:0000256" key="3">
    <source>
        <dbReference type="ARBA" id="ARBA00022833"/>
    </source>
</evidence>
<dbReference type="GO" id="GO:0030150">
    <property type="term" value="P:protein import into mitochondrial matrix"/>
    <property type="evidence" value="ECO:0007669"/>
    <property type="project" value="TreeGrafter"/>
</dbReference>